<dbReference type="EMBL" id="RCVZ01000015">
    <property type="protein sequence ID" value="RLQ93363.1"/>
    <property type="molecule type" value="Genomic_DNA"/>
</dbReference>
<dbReference type="RefSeq" id="WP_121682053.1">
    <property type="nucleotide sequence ID" value="NZ_RCVZ01000015.1"/>
</dbReference>
<keyword evidence="3" id="KW-1185">Reference proteome</keyword>
<accession>A0A3L7JRD0</accession>
<proteinExistence type="predicted"/>
<keyword evidence="1" id="KW-1133">Transmembrane helix</keyword>
<sequence length="110" mass="13030">MMNLYMYFTVIPVIFILSLIWTVYRFNSFHSMKKPLLEGSLISAALFILSSVWWWFSQTDRMSQWLGILYYLVAFIILSSIKALILSLMITWKYSKENELSANNQLLNEE</sequence>
<gene>
    <name evidence="2" type="ORF">D9X91_18040</name>
</gene>
<reference evidence="2 3" key="1">
    <citation type="submission" date="2018-10" db="EMBL/GenBank/DDBJ databases">
        <title>Falsibacillus sp. genome draft.</title>
        <authorList>
            <person name="Shi S."/>
        </authorList>
    </citation>
    <scope>NUCLEOTIDE SEQUENCE [LARGE SCALE GENOMIC DNA]</scope>
    <source>
        <strain evidence="2 3">GY 10110</strain>
    </source>
</reference>
<feature type="transmembrane region" description="Helical" evidence="1">
    <location>
        <begin position="68"/>
        <end position="90"/>
    </location>
</feature>
<keyword evidence="1" id="KW-0812">Transmembrane</keyword>
<feature type="transmembrane region" description="Helical" evidence="1">
    <location>
        <begin position="6"/>
        <end position="24"/>
    </location>
</feature>
<evidence type="ECO:0000256" key="1">
    <source>
        <dbReference type="SAM" id="Phobius"/>
    </source>
</evidence>
<feature type="transmembrane region" description="Helical" evidence="1">
    <location>
        <begin position="36"/>
        <end position="56"/>
    </location>
</feature>
<evidence type="ECO:0000313" key="2">
    <source>
        <dbReference type="EMBL" id="RLQ93363.1"/>
    </source>
</evidence>
<evidence type="ECO:0000313" key="3">
    <source>
        <dbReference type="Proteomes" id="UP000276770"/>
    </source>
</evidence>
<comment type="caution">
    <text evidence="2">The sequence shown here is derived from an EMBL/GenBank/DDBJ whole genome shotgun (WGS) entry which is preliminary data.</text>
</comment>
<dbReference type="AlphaFoldDB" id="A0A3L7JRD0"/>
<dbReference type="Proteomes" id="UP000276770">
    <property type="component" value="Unassembled WGS sequence"/>
</dbReference>
<organism evidence="2 3">
    <name type="scientific">Falsibacillus albus</name>
    <dbReference type="NCBI Taxonomy" id="2478915"/>
    <lineage>
        <taxon>Bacteria</taxon>
        <taxon>Bacillati</taxon>
        <taxon>Bacillota</taxon>
        <taxon>Bacilli</taxon>
        <taxon>Bacillales</taxon>
        <taxon>Bacillaceae</taxon>
        <taxon>Falsibacillus</taxon>
    </lineage>
</organism>
<protein>
    <submittedName>
        <fullName evidence="2">Uncharacterized protein</fullName>
    </submittedName>
</protein>
<name>A0A3L7JRD0_9BACI</name>
<keyword evidence="1" id="KW-0472">Membrane</keyword>